<dbReference type="InterPro" id="IPR023213">
    <property type="entry name" value="CAT-like_dom_sf"/>
</dbReference>
<proteinExistence type="predicted"/>
<dbReference type="Gene3D" id="3.30.559.10">
    <property type="entry name" value="Chloramphenicol acetyltransferase-like domain"/>
    <property type="match status" value="1"/>
</dbReference>
<dbReference type="InterPro" id="IPR001242">
    <property type="entry name" value="Condensation_dom"/>
</dbReference>
<dbReference type="Gene3D" id="3.40.50.980">
    <property type="match status" value="2"/>
</dbReference>
<dbReference type="NCBIfam" id="TIGR01733">
    <property type="entry name" value="AA-adenyl-dom"/>
    <property type="match status" value="1"/>
</dbReference>
<gene>
    <name evidence="6" type="ORF">AVL59_46095</name>
    <name evidence="7" type="ORF">J2Z21_004093</name>
</gene>
<dbReference type="InterPro" id="IPR025110">
    <property type="entry name" value="AMP-bd_C"/>
</dbReference>
<evidence type="ECO:0000313" key="7">
    <source>
        <dbReference type="EMBL" id="MBP2051143.1"/>
    </source>
</evidence>
<dbReference type="GO" id="GO:0003824">
    <property type="term" value="F:catalytic activity"/>
    <property type="evidence" value="ECO:0007669"/>
    <property type="project" value="InterPro"/>
</dbReference>
<dbReference type="GO" id="GO:0044550">
    <property type="term" value="P:secondary metabolite biosynthetic process"/>
    <property type="evidence" value="ECO:0007669"/>
    <property type="project" value="TreeGrafter"/>
</dbReference>
<dbReference type="EMBL" id="JAGGLP010000007">
    <property type="protein sequence ID" value="MBP2051143.1"/>
    <property type="molecule type" value="Genomic_DNA"/>
</dbReference>
<protein>
    <submittedName>
        <fullName evidence="7">Amino acid adenylation domain-containing protein</fullName>
    </submittedName>
</protein>
<dbReference type="FunFam" id="3.40.50.980:FF:000001">
    <property type="entry name" value="Non-ribosomal peptide synthetase"/>
    <property type="match status" value="1"/>
</dbReference>
<accession>A0A1B1BB06</accession>
<dbReference type="PROSITE" id="PS50075">
    <property type="entry name" value="CARRIER"/>
    <property type="match status" value="1"/>
</dbReference>
<organism evidence="6 8">
    <name type="scientific">Streptomyces griseochromogenes</name>
    <dbReference type="NCBI Taxonomy" id="68214"/>
    <lineage>
        <taxon>Bacteria</taxon>
        <taxon>Bacillati</taxon>
        <taxon>Actinomycetota</taxon>
        <taxon>Actinomycetes</taxon>
        <taxon>Kitasatosporales</taxon>
        <taxon>Streptomycetaceae</taxon>
        <taxon>Streptomyces</taxon>
    </lineage>
</organism>
<dbReference type="GO" id="GO:0031177">
    <property type="term" value="F:phosphopantetheine binding"/>
    <property type="evidence" value="ECO:0007669"/>
    <property type="project" value="InterPro"/>
</dbReference>
<dbReference type="OrthoDB" id="2472181at2"/>
<dbReference type="Pfam" id="PF13193">
    <property type="entry name" value="AMP-binding_C"/>
    <property type="match status" value="1"/>
</dbReference>
<dbReference type="SUPFAM" id="SSF47336">
    <property type="entry name" value="ACP-like"/>
    <property type="match status" value="1"/>
</dbReference>
<dbReference type="InterPro" id="IPR036736">
    <property type="entry name" value="ACP-like_sf"/>
</dbReference>
<dbReference type="PROSITE" id="PS00455">
    <property type="entry name" value="AMP_BINDING"/>
    <property type="match status" value="1"/>
</dbReference>
<dbReference type="FunFam" id="2.30.38.10:FF:000001">
    <property type="entry name" value="Non-ribosomal peptide synthetase PvdI"/>
    <property type="match status" value="1"/>
</dbReference>
<dbReference type="SMART" id="SM00823">
    <property type="entry name" value="PKS_PP"/>
    <property type="match status" value="1"/>
</dbReference>
<dbReference type="RefSeq" id="WP_067316351.1">
    <property type="nucleotide sequence ID" value="NZ_CP016279.1"/>
</dbReference>
<dbReference type="GO" id="GO:0008610">
    <property type="term" value="P:lipid biosynthetic process"/>
    <property type="evidence" value="ECO:0007669"/>
    <property type="project" value="UniProtKB-ARBA"/>
</dbReference>
<keyword evidence="3" id="KW-0597">Phosphoprotein</keyword>
<dbReference type="InterPro" id="IPR020806">
    <property type="entry name" value="PKS_PP-bd"/>
</dbReference>
<evidence type="ECO:0000259" key="5">
    <source>
        <dbReference type="PROSITE" id="PS50075"/>
    </source>
</evidence>
<dbReference type="InterPro" id="IPR045851">
    <property type="entry name" value="AMP-bd_C_sf"/>
</dbReference>
<dbReference type="Proteomes" id="UP000092659">
    <property type="component" value="Chromosome"/>
</dbReference>
<feature type="compositionally biased region" description="Polar residues" evidence="4">
    <location>
        <begin position="1220"/>
        <end position="1234"/>
    </location>
</feature>
<dbReference type="Pfam" id="PF00668">
    <property type="entry name" value="Condensation"/>
    <property type="match status" value="2"/>
</dbReference>
<dbReference type="Pfam" id="PF00550">
    <property type="entry name" value="PP-binding"/>
    <property type="match status" value="1"/>
</dbReference>
<name>A0A1B1BB06_9ACTN</name>
<dbReference type="SUPFAM" id="SSF56801">
    <property type="entry name" value="Acetyl-CoA synthetase-like"/>
    <property type="match status" value="1"/>
</dbReference>
<dbReference type="Proteomes" id="UP001519309">
    <property type="component" value="Unassembled WGS sequence"/>
</dbReference>
<dbReference type="Gene3D" id="1.10.1200.10">
    <property type="entry name" value="ACP-like"/>
    <property type="match status" value="1"/>
</dbReference>
<dbReference type="FunFam" id="3.40.50.12780:FF:000012">
    <property type="entry name" value="Non-ribosomal peptide synthetase"/>
    <property type="match status" value="1"/>
</dbReference>
<dbReference type="InterPro" id="IPR009081">
    <property type="entry name" value="PP-bd_ACP"/>
</dbReference>
<evidence type="ECO:0000256" key="1">
    <source>
        <dbReference type="ARBA" id="ARBA00001957"/>
    </source>
</evidence>
<dbReference type="Gene3D" id="3.30.300.30">
    <property type="match status" value="1"/>
</dbReference>
<feature type="compositionally biased region" description="Basic and acidic residues" evidence="4">
    <location>
        <begin position="14"/>
        <end position="29"/>
    </location>
</feature>
<dbReference type="GO" id="GO:0017000">
    <property type="term" value="P:antibiotic biosynthetic process"/>
    <property type="evidence" value="ECO:0007669"/>
    <property type="project" value="UniProtKB-ARBA"/>
</dbReference>
<keyword evidence="9" id="KW-1185">Reference proteome</keyword>
<dbReference type="CDD" id="cd05930">
    <property type="entry name" value="A_NRPS"/>
    <property type="match status" value="1"/>
</dbReference>
<evidence type="ECO:0000313" key="6">
    <source>
        <dbReference type="EMBL" id="ANP56008.1"/>
    </source>
</evidence>
<evidence type="ECO:0000256" key="2">
    <source>
        <dbReference type="ARBA" id="ARBA00022450"/>
    </source>
</evidence>
<dbReference type="GO" id="GO:0043041">
    <property type="term" value="P:amino acid activation for nonribosomal peptide biosynthetic process"/>
    <property type="evidence" value="ECO:0007669"/>
    <property type="project" value="TreeGrafter"/>
</dbReference>
<dbReference type="EMBL" id="CP016279">
    <property type="protein sequence ID" value="ANP56008.1"/>
    <property type="molecule type" value="Genomic_DNA"/>
</dbReference>
<dbReference type="STRING" id="68214.AVL59_46095"/>
<dbReference type="Gene3D" id="2.30.38.10">
    <property type="entry name" value="Luciferase, Domain 3"/>
    <property type="match status" value="1"/>
</dbReference>
<dbReference type="KEGG" id="sgs:AVL59_46095"/>
<evidence type="ECO:0000256" key="3">
    <source>
        <dbReference type="ARBA" id="ARBA00022553"/>
    </source>
</evidence>
<dbReference type="SUPFAM" id="SSF52777">
    <property type="entry name" value="CoA-dependent acyltransferases"/>
    <property type="match status" value="3"/>
</dbReference>
<keyword evidence="2" id="KW-0596">Phosphopantetheine</keyword>
<evidence type="ECO:0000313" key="8">
    <source>
        <dbReference type="Proteomes" id="UP000092659"/>
    </source>
</evidence>
<dbReference type="PANTHER" id="PTHR45527:SF1">
    <property type="entry name" value="FATTY ACID SYNTHASE"/>
    <property type="match status" value="1"/>
</dbReference>
<dbReference type="InterPro" id="IPR020845">
    <property type="entry name" value="AMP-binding_CS"/>
</dbReference>
<dbReference type="Pfam" id="PF00501">
    <property type="entry name" value="AMP-binding"/>
    <property type="match status" value="1"/>
</dbReference>
<dbReference type="InterPro" id="IPR000873">
    <property type="entry name" value="AMP-dep_synth/lig_dom"/>
</dbReference>
<sequence>MRLELNGVTPLELPTDRPRPAPPDPGRDRVAFTVPASFAATARYATLLTAFATLLARHSGQWSVPVGTPGLGTPALLCELTGDPAFDEAVERVGRTLADSTTTPSGDLPCRVLFDLYEEEATAPATATGADTELAMRLRTEPDGSIAGVLEYTTALFDQDTVERMAERFLALLTAAAQRPETPLSALELLPPAERDLLVRRWNDTAVPRSWRPVHELFADHVGSAPDAVALVDAGSPDGTHVTYRELDERAEWYARRLLVAGVQPESVVGVLADRNPELVAALLGVWKAGAAYLPLNPELPADRIHYMLEDSGASVVIAEAGHRRLLPEGFPGAVLELGTGPAPAVAAPPRPSTAGRLAYLMYTSGSTGRPKGVKIEHRSLVNLLLAMRDEVGAGGTWLAVTSTSFDISGLELYLPLVSGGRIVLAGTEQARDGQTLVKAIEAHEVSHVQATPSSWKLLLQAGFDFPSVVALAGGEALSLDLARRLRPRVRRLVNVYGPTETTIWSTLWEVPRDPDRVAIGRPLQNTTVYVLDERQALLPVGVPGELCIGGTGLARGYRNRPDETAARFVRNPFGPPGSRLYRTGDIVRTRPDGTLEYLDRADNQVKIRGHRIEPDEIAAVLRTHDGVADALVVAAAIGSEQHLVAYWIPADPDRRATDTELVGYCRLRLPAYMIPIRFLALDAFPLNLSGKVDRKALPAPDLMEPAADDAGAPPLAGPVAERLAALWSELFDGLPIHHAGHHFFELGGTSLLAARLTAGIREHFGLTVPLSTVFTHPTLARLAEAVEAGTKAEIDPLGVTDASGAVRLPPQPASYLSGEETPSTRYVCQLAWWIEGEVDRGALAAALADVQRRHEALGARYLVDEGLAVPAVEDREPEFHDLPDAGTEDEAVATLRATLFRPLDIANGRVWRTAVLRSGDTGRTLFGLTAHHAAFDGLSEEPFAADLSVAYRARLAGAAPVFPAPAPTLTELATAYQQGLALADLTSQRRFWKHEMDGLPELELPQHLPSMAASGPIAKAQAHVTAAELAPWDDHCRRRGSSRTGALVGVYGAALAGLTGQSDFGIMVPVAKRTVLGGITCRIDSVCVRLRSASGADWFDAAQDAVAGALAAQDVTFGDVARMAFMAGSGLSLLNLPMLLLHDEGLPVLTLPGCRSQVLRLDSPATATEIELAVKPGADDGLELTVSTRADRLPAGFGRRVLDEIVRMLRAAPGAAPRTSATATDQEIQEVTH</sequence>
<reference evidence="7 9" key="2">
    <citation type="submission" date="2021-03" db="EMBL/GenBank/DDBJ databases">
        <title>Genomic Encyclopedia of Type Strains, Phase IV (KMG-IV): sequencing the most valuable type-strain genomes for metagenomic binning, comparative biology and taxonomic classification.</title>
        <authorList>
            <person name="Goeker M."/>
        </authorList>
    </citation>
    <scope>NUCLEOTIDE SEQUENCE [LARGE SCALE GENOMIC DNA]</scope>
    <source>
        <strain evidence="7 9">DSM 40499</strain>
    </source>
</reference>
<evidence type="ECO:0000313" key="9">
    <source>
        <dbReference type="Proteomes" id="UP001519309"/>
    </source>
</evidence>
<feature type="region of interest" description="Disordered" evidence="4">
    <location>
        <begin position="1214"/>
        <end position="1234"/>
    </location>
</feature>
<dbReference type="GO" id="GO:0005737">
    <property type="term" value="C:cytoplasm"/>
    <property type="evidence" value="ECO:0007669"/>
    <property type="project" value="TreeGrafter"/>
</dbReference>
<evidence type="ECO:0000256" key="4">
    <source>
        <dbReference type="SAM" id="MobiDB-lite"/>
    </source>
</evidence>
<dbReference type="InterPro" id="IPR010071">
    <property type="entry name" value="AA_adenyl_dom"/>
</dbReference>
<dbReference type="Gene3D" id="3.30.559.30">
    <property type="entry name" value="Nonribosomal peptide synthetase, condensation domain"/>
    <property type="match status" value="2"/>
</dbReference>
<feature type="domain" description="Carrier" evidence="5">
    <location>
        <begin position="715"/>
        <end position="791"/>
    </location>
</feature>
<comment type="cofactor">
    <cofactor evidence="1">
        <name>pantetheine 4'-phosphate</name>
        <dbReference type="ChEBI" id="CHEBI:47942"/>
    </cofactor>
</comment>
<dbReference type="AlphaFoldDB" id="A0A1B1BB06"/>
<dbReference type="PANTHER" id="PTHR45527">
    <property type="entry name" value="NONRIBOSOMAL PEPTIDE SYNTHETASE"/>
    <property type="match status" value="1"/>
</dbReference>
<feature type="region of interest" description="Disordered" evidence="4">
    <location>
        <begin position="1"/>
        <end position="29"/>
    </location>
</feature>
<reference evidence="6 8" key="1">
    <citation type="submission" date="2016-06" db="EMBL/GenBank/DDBJ databases">
        <title>Complete genome sequence of Streptomyces griseochromogenes ATCC 14511, the Blasticidin S producer.</title>
        <authorList>
            <person name="Wu L."/>
        </authorList>
    </citation>
    <scope>NUCLEOTIDE SEQUENCE [LARGE SCALE GENOMIC DNA]</scope>
    <source>
        <strain evidence="6 8">ATCC 14511</strain>
    </source>
</reference>